<protein>
    <submittedName>
        <fullName evidence="7">Uncharacterized protein</fullName>
    </submittedName>
</protein>
<dbReference type="OrthoDB" id="590761at2759"/>
<keyword evidence="5 6" id="KW-0648">Protein biosynthesis</keyword>
<proteinExistence type="inferred from homology"/>
<dbReference type="GO" id="GO:0006417">
    <property type="term" value="P:regulation of translation"/>
    <property type="evidence" value="ECO:0007669"/>
    <property type="project" value="UniProtKB-KW"/>
</dbReference>
<dbReference type="AlphaFoldDB" id="A0A024G2T2"/>
<evidence type="ECO:0000256" key="5">
    <source>
        <dbReference type="ARBA" id="ARBA00022917"/>
    </source>
</evidence>
<dbReference type="InParanoid" id="A0A024G2T2"/>
<dbReference type="Gene3D" id="3.30.760.10">
    <property type="entry name" value="RNA Cap, Translation Initiation Factor Eif4e"/>
    <property type="match status" value="1"/>
</dbReference>
<gene>
    <name evidence="7" type="ORF">BN9_017300</name>
</gene>
<keyword evidence="3" id="KW-0810">Translation regulation</keyword>
<dbReference type="Proteomes" id="UP000053237">
    <property type="component" value="Unassembled WGS sequence"/>
</dbReference>
<keyword evidence="4 6" id="KW-0694">RNA-binding</keyword>
<evidence type="ECO:0000313" key="8">
    <source>
        <dbReference type="Proteomes" id="UP000053237"/>
    </source>
</evidence>
<dbReference type="GO" id="GO:0000340">
    <property type="term" value="F:RNA 7-methylguanosine cap binding"/>
    <property type="evidence" value="ECO:0007669"/>
    <property type="project" value="TreeGrafter"/>
</dbReference>
<reference evidence="7 8" key="1">
    <citation type="submission" date="2012-05" db="EMBL/GenBank/DDBJ databases">
        <title>Recombination and specialization in a pathogen metapopulation.</title>
        <authorList>
            <person name="Gardiner A."/>
            <person name="Kemen E."/>
            <person name="Schultz-Larsen T."/>
            <person name="MacLean D."/>
            <person name="Van Oosterhout C."/>
            <person name="Jones J.D.G."/>
        </authorList>
    </citation>
    <scope>NUCLEOTIDE SEQUENCE [LARGE SCALE GENOMIC DNA]</scope>
    <source>
        <strain evidence="7 8">Ac Nc2</strain>
    </source>
</reference>
<dbReference type="EMBL" id="CAIX01000013">
    <property type="protein sequence ID" value="CCI40946.1"/>
    <property type="molecule type" value="Genomic_DNA"/>
</dbReference>
<dbReference type="Pfam" id="PF01652">
    <property type="entry name" value="IF4E"/>
    <property type="match status" value="1"/>
</dbReference>
<keyword evidence="2 6" id="KW-0396">Initiation factor</keyword>
<dbReference type="STRING" id="65357.A0A024G2T2"/>
<dbReference type="GO" id="GO:0016281">
    <property type="term" value="C:eukaryotic translation initiation factor 4F complex"/>
    <property type="evidence" value="ECO:0007669"/>
    <property type="project" value="TreeGrafter"/>
</dbReference>
<dbReference type="InterPro" id="IPR023398">
    <property type="entry name" value="TIF_eIF4e-like"/>
</dbReference>
<comment type="caution">
    <text evidence="7">The sequence shown here is derived from an EMBL/GenBank/DDBJ whole genome shotgun (WGS) entry which is preliminary data.</text>
</comment>
<dbReference type="GO" id="GO:0003743">
    <property type="term" value="F:translation initiation factor activity"/>
    <property type="evidence" value="ECO:0007669"/>
    <property type="project" value="UniProtKB-KW"/>
</dbReference>
<name>A0A024G2T2_9STRA</name>
<evidence type="ECO:0000256" key="4">
    <source>
        <dbReference type="ARBA" id="ARBA00022884"/>
    </source>
</evidence>
<evidence type="ECO:0000313" key="7">
    <source>
        <dbReference type="EMBL" id="CCI40946.1"/>
    </source>
</evidence>
<sequence>MGTDQDDELYPLETAWSIWELREQQKNLSYADTLFKMCTFKTVGKFWGYWNNILKPSQVLFDGYTRKRIGDRYVESFAVFREGIVPEWEDPQNRSGGEWSIRKELTGPILDKLWEITVLGAIGEQLDEGDEITGVRVIHKNKKDKKDMVNFYRFEIWLRTQDRTKANQVLNKFLKLVNGSIDGDHWTTHECQYKNH</sequence>
<dbReference type="FunCoup" id="A0A024G2T2">
    <property type="interactions" value="124"/>
</dbReference>
<evidence type="ECO:0000256" key="6">
    <source>
        <dbReference type="RuleBase" id="RU004374"/>
    </source>
</evidence>
<dbReference type="SUPFAM" id="SSF55418">
    <property type="entry name" value="eIF4e-like"/>
    <property type="match status" value="1"/>
</dbReference>
<evidence type="ECO:0000256" key="3">
    <source>
        <dbReference type="ARBA" id="ARBA00022845"/>
    </source>
</evidence>
<organism evidence="7 8">
    <name type="scientific">Albugo candida</name>
    <dbReference type="NCBI Taxonomy" id="65357"/>
    <lineage>
        <taxon>Eukaryota</taxon>
        <taxon>Sar</taxon>
        <taxon>Stramenopiles</taxon>
        <taxon>Oomycota</taxon>
        <taxon>Peronosporomycetes</taxon>
        <taxon>Albuginales</taxon>
        <taxon>Albuginaceae</taxon>
        <taxon>Albugo</taxon>
    </lineage>
</organism>
<keyword evidence="8" id="KW-1185">Reference proteome</keyword>
<comment type="similarity">
    <text evidence="1 6">Belongs to the eukaryotic initiation factor 4E family.</text>
</comment>
<dbReference type="InterPro" id="IPR001040">
    <property type="entry name" value="TIF_eIF_4E"/>
</dbReference>
<dbReference type="PANTHER" id="PTHR11960">
    <property type="entry name" value="EUKARYOTIC TRANSLATION INITIATION FACTOR 4E RELATED"/>
    <property type="match status" value="1"/>
</dbReference>
<accession>A0A024G2T2</accession>
<dbReference type="PANTHER" id="PTHR11960:SF8">
    <property type="entry name" value="EUKARYOTIC TRANSLATION INITIATION FACTOR 4E1-RELATED"/>
    <property type="match status" value="1"/>
</dbReference>
<evidence type="ECO:0000256" key="2">
    <source>
        <dbReference type="ARBA" id="ARBA00022540"/>
    </source>
</evidence>
<evidence type="ECO:0000256" key="1">
    <source>
        <dbReference type="ARBA" id="ARBA00009860"/>
    </source>
</evidence>